<accession>A0A5B0MDI4</accession>
<keyword evidence="2" id="KW-0732">Signal</keyword>
<comment type="caution">
    <text evidence="3">The sequence shown here is derived from an EMBL/GenBank/DDBJ whole genome shotgun (WGS) entry which is preliminary data.</text>
</comment>
<evidence type="ECO:0000256" key="1">
    <source>
        <dbReference type="SAM" id="MobiDB-lite"/>
    </source>
</evidence>
<name>A0A5B0MDI4_PUCGR</name>
<gene>
    <name evidence="3" type="ORF">PGT21_025177</name>
</gene>
<evidence type="ECO:0000313" key="4">
    <source>
        <dbReference type="Proteomes" id="UP000324748"/>
    </source>
</evidence>
<dbReference type="Proteomes" id="UP000324748">
    <property type="component" value="Unassembled WGS sequence"/>
</dbReference>
<feature type="chain" id="PRO_5022932310" evidence="2">
    <location>
        <begin position="23"/>
        <end position="612"/>
    </location>
</feature>
<feature type="region of interest" description="Disordered" evidence="1">
    <location>
        <begin position="89"/>
        <end position="167"/>
    </location>
</feature>
<reference evidence="3 4" key="1">
    <citation type="submission" date="2019-05" db="EMBL/GenBank/DDBJ databases">
        <title>Emergence of the Ug99 lineage of the wheat stem rust pathogen through somatic hybridization.</title>
        <authorList>
            <person name="Li F."/>
            <person name="Upadhyaya N.M."/>
            <person name="Sperschneider J."/>
            <person name="Matny O."/>
            <person name="Nguyen-Phuc H."/>
            <person name="Mago R."/>
            <person name="Raley C."/>
            <person name="Miller M.E."/>
            <person name="Silverstein K.A.T."/>
            <person name="Henningsen E."/>
            <person name="Hirsch C.D."/>
            <person name="Visser B."/>
            <person name="Pretorius Z.A."/>
            <person name="Steffenson B.J."/>
            <person name="Schwessinger B."/>
            <person name="Dodds P.N."/>
            <person name="Figueroa M."/>
        </authorList>
    </citation>
    <scope>NUCLEOTIDE SEQUENCE [LARGE SCALE GENOMIC DNA]</scope>
    <source>
        <strain evidence="3">21-0</strain>
    </source>
</reference>
<dbReference type="OrthoDB" id="10284611at2759"/>
<organism evidence="3 4">
    <name type="scientific">Puccinia graminis f. sp. tritici</name>
    <dbReference type="NCBI Taxonomy" id="56615"/>
    <lineage>
        <taxon>Eukaryota</taxon>
        <taxon>Fungi</taxon>
        <taxon>Dikarya</taxon>
        <taxon>Basidiomycota</taxon>
        <taxon>Pucciniomycotina</taxon>
        <taxon>Pucciniomycetes</taxon>
        <taxon>Pucciniales</taxon>
        <taxon>Pucciniaceae</taxon>
        <taxon>Puccinia</taxon>
    </lineage>
</organism>
<evidence type="ECO:0000256" key="2">
    <source>
        <dbReference type="SAM" id="SignalP"/>
    </source>
</evidence>
<feature type="region of interest" description="Disordered" evidence="1">
    <location>
        <begin position="46"/>
        <end position="67"/>
    </location>
</feature>
<keyword evidence="4" id="KW-1185">Reference proteome</keyword>
<sequence length="612" mass="69477">MGRNLRVLSLAILIEVHHLILATSEPPNLSFSEDVLAARQFREPDSGSCGLLEDSSGYSSKQADGDPVSLLASQSRHAFLSRTSGSRRIPPTLELLDGSDHQGASSVSEAMKMKRPADVQPSFHSKLSKNEKGGSHNARLDLSLSLDLPGRGNGPAMSPSREKKPGPIGHYKLNRPILSGAGQIRPVTEVRAESHPALGSQGHIRSRFLPAIERRQKDYTPHQATGGPLRQLMLESEVERRLQMPNKFSFQAGKILTVNQLDMALTTNPLISNEASSFSKSDWEERVFRLEDINPKLWAWFSIIWEYVRESILEEVKVHITPHIPTLTMAFQYPKPGKYGLTPLGLLEKQVQDFAFLLWAVNLRTLEVLGTDRSGGLYIQEQNALFLWFCHFGLIHKKYQQIGISTSLTEQARDLYDRITEAIHCDEYKATYTLYRANLMRKIVSQKQVLMNQAVVLTLAFYYKNVNEEKWYQVFGGERKFALNVSNYGSDWLDRPMKELKRARSADPIAKEDLGEAPANDPALLPWREACTQALPFLTSNLAITLVQFDQFVIDLKTCSDIDWIRDLHKYGNRKEFIFGKSRSKYSKSLNNFKIHRAPQKKRKRKKIIEKM</sequence>
<protein>
    <submittedName>
        <fullName evidence="3">Uncharacterized protein</fullName>
    </submittedName>
</protein>
<dbReference type="AlphaFoldDB" id="A0A5B0MDI4"/>
<proteinExistence type="predicted"/>
<evidence type="ECO:0000313" key="3">
    <source>
        <dbReference type="EMBL" id="KAA1074945.1"/>
    </source>
</evidence>
<dbReference type="EMBL" id="VSWC01000157">
    <property type="protein sequence ID" value="KAA1074945.1"/>
    <property type="molecule type" value="Genomic_DNA"/>
</dbReference>
<feature type="signal peptide" evidence="2">
    <location>
        <begin position="1"/>
        <end position="22"/>
    </location>
</feature>